<protein>
    <recommendedName>
        <fullName evidence="2">Endonuclease/exonuclease/phosphatase domain-containing protein</fullName>
    </recommendedName>
</protein>
<evidence type="ECO:0000313" key="4">
    <source>
        <dbReference type="Proteomes" id="UP000694548"/>
    </source>
</evidence>
<dbReference type="Gene3D" id="3.60.10.10">
    <property type="entry name" value="Endonuclease/exonuclease/phosphatase"/>
    <property type="match status" value="1"/>
</dbReference>
<dbReference type="InterPro" id="IPR036691">
    <property type="entry name" value="Endo/exonu/phosph_ase_sf"/>
</dbReference>
<sequence>MEVQSKSRSTRPGGLPWSHPGARPGVGACERAPGGRAFAHGARPGPARTGYMGSSNCGTTTRRRNMKGPVQCGSGGRPRWEPWRSNPRTRKLVFGIWNVTSLAVKEQEFVAEVERYRLDIVGLTSTHSIGSGTQVLVRGWTVSFAGVAPGERRRTGVGFLLAPRLSACVLGFTPGDERVASLRLWVGERVLTVVCAHGTNISSEYPPFLEFLGRVLDSALSGDSIVLLGDFNAHLGNDSLTWRGVIGRNGPPDLNSSGVSLLDFFASRSLAITNTMFEHKDAHRYTWYQESLGRRLMIDFVVVSSDVRPYVLDTRVKRGAELSTDHHLVVSWIRWQGKMLRRPGRPKRIVRVCWERLSEEPVKTVFNSHLRQSFGRVPRAVGVIDSEWVLFHSAIVEAAVASCGCKVAGVSRGGNPRARWWKPEVRGAVRLKKEAYRAWLVCGSPEAADRYRIAKRGAAVAVAEEKSRAWEEFGEAMEKDYRSAPKRFWQTVRRGRQQLAHTVYSGDGELLTSTGAMVGR</sequence>
<reference evidence="3" key="3">
    <citation type="submission" date="2025-09" db="UniProtKB">
        <authorList>
            <consortium name="Ensembl"/>
        </authorList>
    </citation>
    <scope>IDENTIFICATION</scope>
</reference>
<dbReference type="CDD" id="cd09076">
    <property type="entry name" value="L1-EN"/>
    <property type="match status" value="1"/>
</dbReference>
<proteinExistence type="predicted"/>
<dbReference type="InterPro" id="IPR027124">
    <property type="entry name" value="Swc5/CFDP1/2"/>
</dbReference>
<name>A0A8C6KF17_NOTFU</name>
<evidence type="ECO:0000259" key="2">
    <source>
        <dbReference type="Pfam" id="PF03372"/>
    </source>
</evidence>
<dbReference type="AlphaFoldDB" id="A0A8C6KF17"/>
<organism evidence="3 4">
    <name type="scientific">Nothobranchius furzeri</name>
    <name type="common">Turquoise killifish</name>
    <dbReference type="NCBI Taxonomy" id="105023"/>
    <lineage>
        <taxon>Eukaryota</taxon>
        <taxon>Metazoa</taxon>
        <taxon>Chordata</taxon>
        <taxon>Craniata</taxon>
        <taxon>Vertebrata</taxon>
        <taxon>Euteleostomi</taxon>
        <taxon>Actinopterygii</taxon>
        <taxon>Neopterygii</taxon>
        <taxon>Teleostei</taxon>
        <taxon>Neoteleostei</taxon>
        <taxon>Acanthomorphata</taxon>
        <taxon>Ovalentaria</taxon>
        <taxon>Atherinomorphae</taxon>
        <taxon>Cyprinodontiformes</taxon>
        <taxon>Nothobranchiidae</taxon>
        <taxon>Nothobranchius</taxon>
    </lineage>
</organism>
<feature type="region of interest" description="Disordered" evidence="1">
    <location>
        <begin position="1"/>
        <end position="83"/>
    </location>
</feature>
<reference evidence="3" key="2">
    <citation type="submission" date="2025-08" db="UniProtKB">
        <authorList>
            <consortium name="Ensembl"/>
        </authorList>
    </citation>
    <scope>IDENTIFICATION</scope>
</reference>
<dbReference type="GeneTree" id="ENSGT00940000163895"/>
<accession>A0A8C6KF17</accession>
<evidence type="ECO:0000313" key="3">
    <source>
        <dbReference type="Ensembl" id="ENSNFUP00015003901.1"/>
    </source>
</evidence>
<dbReference type="GO" id="GO:0003824">
    <property type="term" value="F:catalytic activity"/>
    <property type="evidence" value="ECO:0007669"/>
    <property type="project" value="InterPro"/>
</dbReference>
<feature type="domain" description="Endonuclease/exonuclease/phosphatase" evidence="2">
    <location>
        <begin position="105"/>
        <end position="319"/>
    </location>
</feature>
<evidence type="ECO:0000256" key="1">
    <source>
        <dbReference type="SAM" id="MobiDB-lite"/>
    </source>
</evidence>
<dbReference type="PANTHER" id="PTHR23227">
    <property type="entry name" value="BUCENTAUR RELATED"/>
    <property type="match status" value="1"/>
</dbReference>
<reference evidence="3" key="1">
    <citation type="submission" date="2014-08" db="EMBL/GenBank/DDBJ databases">
        <authorList>
            <person name="Senf B."/>
            <person name="Petzold A."/>
            <person name="Downie B.R."/>
            <person name="Koch P."/>
            <person name="Platzer M."/>
        </authorList>
    </citation>
    <scope>NUCLEOTIDE SEQUENCE [LARGE SCALE GENOMIC DNA]</scope>
    <source>
        <strain evidence="3">GRZ</strain>
    </source>
</reference>
<dbReference type="InterPro" id="IPR005135">
    <property type="entry name" value="Endo/exonuclease/phosphatase"/>
</dbReference>
<keyword evidence="4" id="KW-1185">Reference proteome</keyword>
<dbReference type="Ensembl" id="ENSNFUT00015004125.1">
    <property type="protein sequence ID" value="ENSNFUP00015003901.1"/>
    <property type="gene ID" value="ENSNFUG00015001972.1"/>
</dbReference>
<dbReference type="Proteomes" id="UP000694548">
    <property type="component" value="Chromosome sgr01"/>
</dbReference>
<dbReference type="SUPFAM" id="SSF56219">
    <property type="entry name" value="DNase I-like"/>
    <property type="match status" value="1"/>
</dbReference>
<dbReference type="Pfam" id="PF03372">
    <property type="entry name" value="Exo_endo_phos"/>
    <property type="match status" value="1"/>
</dbReference>
<dbReference type="PANTHER" id="PTHR23227:SF83">
    <property type="entry name" value="ENDONUCLEASE_EXONUCLEASE_PHOSPHATASE DOMAIN-CONTAINING PROTEIN"/>
    <property type="match status" value="1"/>
</dbReference>